<evidence type="ECO:0000256" key="13">
    <source>
        <dbReference type="ARBA" id="ARBA00023136"/>
    </source>
</evidence>
<keyword evidence="13 17" id="KW-0472">Membrane</keyword>
<accession>A0A137PBP7</accession>
<evidence type="ECO:0000256" key="8">
    <source>
        <dbReference type="ARBA" id="ARBA00022792"/>
    </source>
</evidence>
<keyword evidence="9" id="KW-0809">Transit peptide</keyword>
<protein>
    <recommendedName>
        <fullName evidence="4">NADH dehydrogenase [ubiquinone] 1 beta subcomplex subunit 11, mitochondrial</fullName>
    </recommendedName>
    <alternativeName>
        <fullName evidence="15">Complex I-ESSS</fullName>
    </alternativeName>
    <alternativeName>
        <fullName evidence="14">NADH-ubiquinone oxidoreductase ESSS subunit</fullName>
    </alternativeName>
</protein>
<evidence type="ECO:0000256" key="17">
    <source>
        <dbReference type="SAM" id="Phobius"/>
    </source>
</evidence>
<proteinExistence type="inferred from homology"/>
<dbReference type="PANTHER" id="PTHR40637">
    <property type="entry name" value="ESSS SUBUNIT OF NADH:UBIQUINONE OXIDOREDUCTASE (COMPLEX I) PROTEIN"/>
    <property type="match status" value="1"/>
</dbReference>
<comment type="subcellular location">
    <subcellularLocation>
        <location evidence="2">Mitochondrion inner membrane</location>
        <topology evidence="2">Single-pass membrane protein</topology>
    </subcellularLocation>
</comment>
<keyword evidence="5" id="KW-0813">Transport</keyword>
<evidence type="ECO:0000256" key="12">
    <source>
        <dbReference type="ARBA" id="ARBA00023128"/>
    </source>
</evidence>
<feature type="transmembrane region" description="Helical" evidence="17">
    <location>
        <begin position="57"/>
        <end position="75"/>
    </location>
</feature>
<keyword evidence="6" id="KW-0679">Respiratory chain</keyword>
<dbReference type="EMBL" id="KQ964453">
    <property type="protein sequence ID" value="KXN72415.1"/>
    <property type="molecule type" value="Genomic_DNA"/>
</dbReference>
<evidence type="ECO:0000256" key="6">
    <source>
        <dbReference type="ARBA" id="ARBA00022660"/>
    </source>
</evidence>
<keyword evidence="7 17" id="KW-0812">Transmembrane</keyword>
<dbReference type="OrthoDB" id="2147978at2759"/>
<reference evidence="18 19" key="1">
    <citation type="journal article" date="2015" name="Genome Biol. Evol.">
        <title>Phylogenomic analyses indicate that early fungi evolved digesting cell walls of algal ancestors of land plants.</title>
        <authorList>
            <person name="Chang Y."/>
            <person name="Wang S."/>
            <person name="Sekimoto S."/>
            <person name="Aerts A.L."/>
            <person name="Choi C."/>
            <person name="Clum A."/>
            <person name="LaButti K.M."/>
            <person name="Lindquist E.A."/>
            <person name="Yee Ngan C."/>
            <person name="Ohm R.A."/>
            <person name="Salamov A.A."/>
            <person name="Grigoriev I.V."/>
            <person name="Spatafora J.W."/>
            <person name="Berbee M.L."/>
        </authorList>
    </citation>
    <scope>NUCLEOTIDE SEQUENCE [LARGE SCALE GENOMIC DNA]</scope>
    <source>
        <strain evidence="18 19">NRRL 28638</strain>
    </source>
</reference>
<comment type="function">
    <text evidence="1">Accessory subunit of the mitochondrial membrane respiratory chain NADH dehydrogenase (Complex I), that is believed not to be involved in catalysis. Complex I functions in the transfer of electrons from NADH to the respiratory chain. The immediate electron acceptor for the enzyme is believed to be ubiquinone.</text>
</comment>
<evidence type="ECO:0000256" key="3">
    <source>
        <dbReference type="ARBA" id="ARBA00008915"/>
    </source>
</evidence>
<organism evidence="18 19">
    <name type="scientific">Conidiobolus coronatus (strain ATCC 28846 / CBS 209.66 / NRRL 28638)</name>
    <name type="common">Delacroixia coronata</name>
    <dbReference type="NCBI Taxonomy" id="796925"/>
    <lineage>
        <taxon>Eukaryota</taxon>
        <taxon>Fungi</taxon>
        <taxon>Fungi incertae sedis</taxon>
        <taxon>Zoopagomycota</taxon>
        <taxon>Entomophthoromycotina</taxon>
        <taxon>Entomophthoromycetes</taxon>
        <taxon>Entomophthorales</taxon>
        <taxon>Ancylistaceae</taxon>
        <taxon>Conidiobolus</taxon>
    </lineage>
</organism>
<name>A0A137PBP7_CONC2</name>
<dbReference type="GO" id="GO:0005743">
    <property type="term" value="C:mitochondrial inner membrane"/>
    <property type="evidence" value="ECO:0007669"/>
    <property type="project" value="UniProtKB-SubCell"/>
</dbReference>
<gene>
    <name evidence="18" type="ORF">CONCODRAFT_56354</name>
</gene>
<keyword evidence="19" id="KW-1185">Reference proteome</keyword>
<evidence type="ECO:0000313" key="19">
    <source>
        <dbReference type="Proteomes" id="UP000070444"/>
    </source>
</evidence>
<dbReference type="Pfam" id="PF10183">
    <property type="entry name" value="ESSS"/>
    <property type="match status" value="1"/>
</dbReference>
<dbReference type="Proteomes" id="UP000070444">
    <property type="component" value="Unassembled WGS sequence"/>
</dbReference>
<dbReference type="STRING" id="796925.A0A137PBP7"/>
<evidence type="ECO:0000313" key="18">
    <source>
        <dbReference type="EMBL" id="KXN72415.1"/>
    </source>
</evidence>
<evidence type="ECO:0000256" key="4">
    <source>
        <dbReference type="ARBA" id="ARBA00018632"/>
    </source>
</evidence>
<evidence type="ECO:0000256" key="1">
    <source>
        <dbReference type="ARBA" id="ARBA00003195"/>
    </source>
</evidence>
<dbReference type="AlphaFoldDB" id="A0A137PBP7"/>
<keyword evidence="8" id="KW-0999">Mitochondrion inner membrane</keyword>
<evidence type="ECO:0000256" key="14">
    <source>
        <dbReference type="ARBA" id="ARBA00030753"/>
    </source>
</evidence>
<dbReference type="OMA" id="WETIFYY"/>
<evidence type="ECO:0000256" key="16">
    <source>
        <dbReference type="ARBA" id="ARBA00046528"/>
    </source>
</evidence>
<keyword evidence="10" id="KW-0249">Electron transport</keyword>
<evidence type="ECO:0000256" key="5">
    <source>
        <dbReference type="ARBA" id="ARBA00022448"/>
    </source>
</evidence>
<comment type="subunit">
    <text evidence="16">Complex I is composed of 45 different subunits. Interacts with BCAP31.</text>
</comment>
<comment type="similarity">
    <text evidence="3">Belongs to the complex I NDUFB11 subunit family.</text>
</comment>
<evidence type="ECO:0000256" key="11">
    <source>
        <dbReference type="ARBA" id="ARBA00022989"/>
    </source>
</evidence>
<sequence>MLPVLRACARLSPRATRLNLIKRGGGEHPINEPGGYLFGEKPLAAGEKRVKEDWETIWVWGWSAFFVIGAVGWIYKPDNSLSTWAYNEAKRRLEADGVNLDYEKTPICTDYLPKPKA</sequence>
<evidence type="ECO:0000256" key="7">
    <source>
        <dbReference type="ARBA" id="ARBA00022692"/>
    </source>
</evidence>
<evidence type="ECO:0000256" key="9">
    <source>
        <dbReference type="ARBA" id="ARBA00022946"/>
    </source>
</evidence>
<dbReference type="PANTHER" id="PTHR40637:SF1">
    <property type="entry name" value="ESSS SUBUNIT OF NADH:UBIQUINONE OXIDOREDUCTASE (COMPLEX I) PROTEIN"/>
    <property type="match status" value="1"/>
</dbReference>
<evidence type="ECO:0000256" key="10">
    <source>
        <dbReference type="ARBA" id="ARBA00022982"/>
    </source>
</evidence>
<evidence type="ECO:0000256" key="15">
    <source>
        <dbReference type="ARBA" id="ARBA00031387"/>
    </source>
</evidence>
<keyword evidence="11 17" id="KW-1133">Transmembrane helix</keyword>
<evidence type="ECO:0000256" key="2">
    <source>
        <dbReference type="ARBA" id="ARBA00004434"/>
    </source>
</evidence>
<keyword evidence="12" id="KW-0496">Mitochondrion</keyword>
<dbReference type="InterPro" id="IPR019329">
    <property type="entry name" value="NADH_UbQ_OxRdtase_ESSS_su"/>
</dbReference>